<comment type="caution">
    <text evidence="6">The sequence shown here is derived from an EMBL/GenBank/DDBJ whole genome shotgun (WGS) entry which is preliminary data.</text>
</comment>
<dbReference type="InterPro" id="IPR036312">
    <property type="entry name" value="Bifun_inhib/LTP/seed_sf"/>
</dbReference>
<dbReference type="SMART" id="SM00499">
    <property type="entry name" value="AAI"/>
    <property type="match status" value="1"/>
</dbReference>
<dbReference type="GO" id="GO:0005576">
    <property type="term" value="C:extracellular region"/>
    <property type="evidence" value="ECO:0007669"/>
    <property type="project" value="UniProtKB-SubCell"/>
</dbReference>
<evidence type="ECO:0000256" key="4">
    <source>
        <dbReference type="SAM" id="SignalP"/>
    </source>
</evidence>
<dbReference type="Pfam" id="PF14368">
    <property type="entry name" value="LTP_2"/>
    <property type="match status" value="1"/>
</dbReference>
<dbReference type="EMBL" id="DUZY01000001">
    <property type="protein sequence ID" value="DAD18801.1"/>
    <property type="molecule type" value="Genomic_DNA"/>
</dbReference>
<evidence type="ECO:0000259" key="5">
    <source>
        <dbReference type="SMART" id="SM00499"/>
    </source>
</evidence>
<comment type="similarity">
    <text evidence="3">Belongs to the A9/FIL1 family.</text>
</comment>
<accession>A0A822XI42</accession>
<evidence type="ECO:0000256" key="2">
    <source>
        <dbReference type="ARBA" id="ARBA00022525"/>
    </source>
</evidence>
<keyword evidence="2" id="KW-0964">Secreted</keyword>
<protein>
    <recommendedName>
        <fullName evidence="5">Bifunctional inhibitor/plant lipid transfer protein/seed storage helical domain-containing protein</fullName>
    </recommendedName>
</protein>
<name>A0A822XI42_NELNU</name>
<dbReference type="SUPFAM" id="SSF47699">
    <property type="entry name" value="Bifunctional inhibitor/lipid-transfer protein/seed storage 2S albumin"/>
    <property type="match status" value="1"/>
</dbReference>
<evidence type="ECO:0000256" key="1">
    <source>
        <dbReference type="ARBA" id="ARBA00004613"/>
    </source>
</evidence>
<dbReference type="PANTHER" id="PTHR35501">
    <property type="entry name" value="PROTEIN YY1"/>
    <property type="match status" value="1"/>
</dbReference>
<comment type="subcellular location">
    <subcellularLocation>
        <location evidence="1">Secreted</location>
    </subcellularLocation>
</comment>
<dbReference type="InterPro" id="IPR016140">
    <property type="entry name" value="Bifunc_inhib/LTP/seed_store"/>
</dbReference>
<keyword evidence="7" id="KW-1185">Reference proteome</keyword>
<evidence type="ECO:0000313" key="7">
    <source>
        <dbReference type="Proteomes" id="UP000607653"/>
    </source>
</evidence>
<dbReference type="AlphaFoldDB" id="A0A822XI42"/>
<dbReference type="Proteomes" id="UP000607653">
    <property type="component" value="Unassembled WGS sequence"/>
</dbReference>
<organism evidence="6 7">
    <name type="scientific">Nelumbo nucifera</name>
    <name type="common">Sacred lotus</name>
    <dbReference type="NCBI Taxonomy" id="4432"/>
    <lineage>
        <taxon>Eukaryota</taxon>
        <taxon>Viridiplantae</taxon>
        <taxon>Streptophyta</taxon>
        <taxon>Embryophyta</taxon>
        <taxon>Tracheophyta</taxon>
        <taxon>Spermatophyta</taxon>
        <taxon>Magnoliopsida</taxon>
        <taxon>Proteales</taxon>
        <taxon>Nelumbonaceae</taxon>
        <taxon>Nelumbo</taxon>
    </lineage>
</organism>
<feature type="domain" description="Bifunctional inhibitor/plant lipid transfer protein/seed storage helical" evidence="5">
    <location>
        <begin position="35"/>
        <end position="97"/>
    </location>
</feature>
<proteinExistence type="inferred from homology"/>
<reference evidence="6 7" key="1">
    <citation type="journal article" date="2020" name="Mol. Biol. Evol.">
        <title>Distinct Expression and Methylation Patterns for Genes with Different Fates following a Single Whole-Genome Duplication in Flowering Plants.</title>
        <authorList>
            <person name="Shi T."/>
            <person name="Rahmani R.S."/>
            <person name="Gugger P.F."/>
            <person name="Wang M."/>
            <person name="Li H."/>
            <person name="Zhang Y."/>
            <person name="Li Z."/>
            <person name="Wang Q."/>
            <person name="Van de Peer Y."/>
            <person name="Marchal K."/>
            <person name="Chen J."/>
        </authorList>
    </citation>
    <scope>NUCLEOTIDE SEQUENCE [LARGE SCALE GENOMIC DNA]</scope>
    <source>
        <tissue evidence="6">Leaf</tissue>
    </source>
</reference>
<dbReference type="PANTHER" id="PTHR35501:SF3">
    <property type="entry name" value="PROTEIN YY1"/>
    <property type="match status" value="1"/>
</dbReference>
<evidence type="ECO:0000256" key="3">
    <source>
        <dbReference type="ARBA" id="ARBA00038300"/>
    </source>
</evidence>
<feature type="chain" id="PRO_5032452723" description="Bifunctional inhibitor/plant lipid transfer protein/seed storage helical domain-containing protein" evidence="4">
    <location>
        <begin position="33"/>
        <end position="128"/>
    </location>
</feature>
<feature type="signal peptide" evidence="4">
    <location>
        <begin position="1"/>
        <end position="32"/>
    </location>
</feature>
<keyword evidence="4" id="KW-0732">Signal</keyword>
<evidence type="ECO:0000313" key="6">
    <source>
        <dbReference type="EMBL" id="DAD18801.1"/>
    </source>
</evidence>
<gene>
    <name evidence="6" type="ORF">HUJ06_020264</name>
</gene>
<sequence>MGGVKCLVCLGSRAAMLLLLMALASQTQMGRSQNCANELSNLTACAPFVVPVPRTSPPTPSVECCNALHGVDQNCLCTTLQIISRLPAQCNLSPVTCRKYFQAFREYIYCMIDDGSKISRLQVFYLIK</sequence>
<dbReference type="Gene3D" id="1.10.110.10">
    <property type="entry name" value="Plant lipid-transfer and hydrophobic proteins"/>
    <property type="match status" value="1"/>
</dbReference>